<dbReference type="STRING" id="641491.DND132_1353"/>
<dbReference type="CDD" id="cd01297">
    <property type="entry name" value="D-aminoacylase"/>
    <property type="match status" value="1"/>
</dbReference>
<dbReference type="OrthoDB" id="9766983at2"/>
<dbReference type="InterPro" id="IPR023100">
    <property type="entry name" value="D-aminoacylase_insert_dom_sf"/>
</dbReference>
<reference evidence="2 3" key="1">
    <citation type="journal article" date="2011" name="J. Bacteriol.">
        <title>Genome sequence of the mercury-methylating strain Desulfovibrio desulfuricans ND132.</title>
        <authorList>
            <person name="Brown S.D."/>
            <person name="Gilmour C.C."/>
            <person name="Kucken A.M."/>
            <person name="Wall J.D."/>
            <person name="Elias D.A."/>
            <person name="Brandt C.C."/>
            <person name="Podar M."/>
            <person name="Chertkov O."/>
            <person name="Held B."/>
            <person name="Bruce D.C."/>
            <person name="Detter J.C."/>
            <person name="Tapia R."/>
            <person name="Han C.S."/>
            <person name="Goodwin L.A."/>
            <person name="Cheng J.F."/>
            <person name="Pitluck S."/>
            <person name="Woyke T."/>
            <person name="Mikhailova N."/>
            <person name="Ivanova N.N."/>
            <person name="Han J."/>
            <person name="Lucas S."/>
            <person name="Lapidus A.L."/>
            <person name="Land M.L."/>
            <person name="Hauser L.J."/>
            <person name="Palumbo A.V."/>
        </authorList>
    </citation>
    <scope>NUCLEOTIDE SEQUENCE [LARGE SCALE GENOMIC DNA]</scope>
    <source>
        <strain evidence="2 3">ND132</strain>
    </source>
</reference>
<gene>
    <name evidence="2" type="ORF">DND132_1353</name>
</gene>
<name>F0JDN0_9BACT</name>
<keyword evidence="3" id="KW-1185">Reference proteome</keyword>
<dbReference type="Pfam" id="PF07969">
    <property type="entry name" value="Amidohydro_3"/>
    <property type="match status" value="2"/>
</dbReference>
<accession>F0JDN0</accession>
<proteinExistence type="predicted"/>
<dbReference type="InterPro" id="IPR032466">
    <property type="entry name" value="Metal_Hydrolase"/>
</dbReference>
<evidence type="ECO:0000313" key="2">
    <source>
        <dbReference type="EMBL" id="EGB14562.1"/>
    </source>
</evidence>
<feature type="domain" description="Amidohydrolase 3" evidence="1">
    <location>
        <begin position="419"/>
        <end position="510"/>
    </location>
</feature>
<dbReference type="GO" id="GO:0016811">
    <property type="term" value="F:hydrolase activity, acting on carbon-nitrogen (but not peptide) bonds, in linear amides"/>
    <property type="evidence" value="ECO:0007669"/>
    <property type="project" value="InterPro"/>
</dbReference>
<dbReference type="PANTHER" id="PTHR11647:SF1">
    <property type="entry name" value="COLLAPSIN RESPONSE MEDIATOR PROTEIN"/>
    <property type="match status" value="1"/>
</dbReference>
<evidence type="ECO:0000313" key="3">
    <source>
        <dbReference type="Proteomes" id="UP000007845"/>
    </source>
</evidence>
<dbReference type="InterPro" id="IPR013108">
    <property type="entry name" value="Amidohydro_3"/>
</dbReference>
<dbReference type="eggNOG" id="COG3653">
    <property type="taxonomic scope" value="Bacteria"/>
</dbReference>
<dbReference type="AlphaFoldDB" id="F0JDN0"/>
<dbReference type="Gene3D" id="3.20.20.140">
    <property type="entry name" value="Metal-dependent hydrolases"/>
    <property type="match status" value="1"/>
</dbReference>
<dbReference type="InterPro" id="IPR050378">
    <property type="entry name" value="Metallo-dep_Hydrolases_sf"/>
</dbReference>
<dbReference type="Gene3D" id="3.30.1490.130">
    <property type="entry name" value="D-aminoacylase. Domain 3"/>
    <property type="match status" value="1"/>
</dbReference>
<dbReference type="SUPFAM" id="SSF51338">
    <property type="entry name" value="Composite domain of metallo-dependent hydrolases"/>
    <property type="match status" value="1"/>
</dbReference>
<dbReference type="Gene3D" id="2.30.40.10">
    <property type="entry name" value="Urease, subunit C, domain 1"/>
    <property type="match status" value="1"/>
</dbReference>
<dbReference type="PANTHER" id="PTHR11647">
    <property type="entry name" value="HYDRANTOINASE/DIHYDROPYRIMIDINASE FAMILY MEMBER"/>
    <property type="match status" value="1"/>
</dbReference>
<protein>
    <submittedName>
        <fullName evidence="2">N-acyl-D-glutamate deacylase</fullName>
    </submittedName>
</protein>
<sequence length="529" mass="57523">MSIRIENARIIDGTGSPAMPGGVRVEDGVITHVGPNPPEADQTIDAQGRVVCPGFIDTHSHSDLVVMENPFIWPKIRQGVTTEILGQDGISMAPLPIRHIPAWRKNLSGLEGESDTLDWTWETTDGYLARLEGTGVGANVGYLAPHGNVRMEAMGLDGRPAGLGDLTVLKAVLRRELEAGAFGLSTGLIYPPCTYADQAEMEALCSVAAEFDRPLVIHQRSEADTILESMAEVLDIARHTGVHVHFSHFKICGKYNADKLDRVLGLLDQAADEGLKVTIDQYPYVAGSTMLGAILPPWAHAGGTDKLLERLADEKSRTRMLRDIRDGILGWDNFVAFAGVDGIFVTSVRTPANEDAIGKTLVQLGEMRGKPPLVAALDLLLQEENAVGMVDFYGLEEHVKTFMARPEMNVCTDGLLGGTPHPRTYGAFPRVLGKYVREEQVMPLETAVRKMTGKPAETFHIDKRGLLKPGYHADIVLFDPDTVRDKGTYTEPRQHPTGIDLVMINGTVVHGPDTPATSTPSGRVLRLGR</sequence>
<dbReference type="HOGENOM" id="CLU_016107_2_1_7"/>
<organism evidence="2 3">
    <name type="scientific">Pseudodesulfovibrio mercurii</name>
    <dbReference type="NCBI Taxonomy" id="641491"/>
    <lineage>
        <taxon>Bacteria</taxon>
        <taxon>Pseudomonadati</taxon>
        <taxon>Thermodesulfobacteriota</taxon>
        <taxon>Desulfovibrionia</taxon>
        <taxon>Desulfovibrionales</taxon>
        <taxon>Desulfovibrionaceae</taxon>
    </lineage>
</organism>
<dbReference type="SMR" id="F0JDN0"/>
<dbReference type="RefSeq" id="WP_014321990.1">
    <property type="nucleotide sequence ID" value="NC_016803.1"/>
</dbReference>
<dbReference type="Proteomes" id="UP000007845">
    <property type="component" value="Chromosome"/>
</dbReference>
<dbReference type="KEGG" id="ddn:DND132_1353"/>
<dbReference type="EMBL" id="CP003220">
    <property type="protein sequence ID" value="EGB14562.1"/>
    <property type="molecule type" value="Genomic_DNA"/>
</dbReference>
<dbReference type="GO" id="GO:0016812">
    <property type="term" value="F:hydrolase activity, acting on carbon-nitrogen (but not peptide) bonds, in cyclic amides"/>
    <property type="evidence" value="ECO:0007669"/>
    <property type="project" value="TreeGrafter"/>
</dbReference>
<dbReference type="GO" id="GO:0005829">
    <property type="term" value="C:cytosol"/>
    <property type="evidence" value="ECO:0007669"/>
    <property type="project" value="TreeGrafter"/>
</dbReference>
<feature type="domain" description="Amidohydrolase 3" evidence="1">
    <location>
        <begin position="42"/>
        <end position="276"/>
    </location>
</feature>
<evidence type="ECO:0000259" key="1">
    <source>
        <dbReference type="Pfam" id="PF07969"/>
    </source>
</evidence>
<dbReference type="SUPFAM" id="SSF51556">
    <property type="entry name" value="Metallo-dependent hydrolases"/>
    <property type="match status" value="1"/>
</dbReference>
<dbReference type="InterPro" id="IPR011059">
    <property type="entry name" value="Metal-dep_hydrolase_composite"/>
</dbReference>